<sequence length="157" mass="16693">MTYVPTRVYLAGPYRCRDLIRELRTELEAGGAYVSTASWLDEDCEITPAVTGAAPGLSDEQVQQFSLADLADVDRAQYVIHLTPAVLDGGDPGSGGRHVEVGYALGRGIPVVTVGEPENIFARTATTCVPDFGAAVDYLDKQRAWTMSAVAPTAECG</sequence>
<dbReference type="Proteomes" id="UP000320806">
    <property type="component" value="Unassembled WGS sequence"/>
</dbReference>
<organism evidence="1 2">
    <name type="scientific">Yimella lutea</name>
    <dbReference type="NCBI Taxonomy" id="587872"/>
    <lineage>
        <taxon>Bacteria</taxon>
        <taxon>Bacillati</taxon>
        <taxon>Actinomycetota</taxon>
        <taxon>Actinomycetes</taxon>
        <taxon>Micrococcales</taxon>
        <taxon>Dermacoccaceae</taxon>
        <taxon>Yimella</taxon>
    </lineage>
</organism>
<proteinExistence type="predicted"/>
<comment type="caution">
    <text evidence="1">The sequence shown here is derived from an EMBL/GenBank/DDBJ whole genome shotgun (WGS) entry which is preliminary data.</text>
</comment>
<dbReference type="OrthoDB" id="2059845at2"/>
<reference evidence="1 2" key="1">
    <citation type="submission" date="2019-06" db="EMBL/GenBank/DDBJ databases">
        <title>Sequencing the genomes of 1000 actinobacteria strains.</title>
        <authorList>
            <person name="Klenk H.-P."/>
        </authorList>
    </citation>
    <scope>NUCLEOTIDE SEQUENCE [LARGE SCALE GENOMIC DNA]</scope>
    <source>
        <strain evidence="1 2">DSM 19828</strain>
    </source>
</reference>
<gene>
    <name evidence="1" type="ORF">FB459_2068</name>
</gene>
<keyword evidence="2" id="KW-1185">Reference proteome</keyword>
<evidence type="ECO:0008006" key="3">
    <source>
        <dbReference type="Google" id="ProtNLM"/>
    </source>
</evidence>
<protein>
    <recommendedName>
        <fullName evidence="3">Nucleoside 2-deoxyribosyltransferase</fullName>
    </recommendedName>
</protein>
<dbReference type="RefSeq" id="WP_141928391.1">
    <property type="nucleotide sequence ID" value="NZ_BAABCI010000003.1"/>
</dbReference>
<accession>A0A542EGY5</accession>
<dbReference type="EMBL" id="VFMO01000001">
    <property type="protein sequence ID" value="TQJ14600.1"/>
    <property type="molecule type" value="Genomic_DNA"/>
</dbReference>
<dbReference type="AlphaFoldDB" id="A0A542EGY5"/>
<dbReference type="Gene3D" id="3.40.50.450">
    <property type="match status" value="1"/>
</dbReference>
<evidence type="ECO:0000313" key="2">
    <source>
        <dbReference type="Proteomes" id="UP000320806"/>
    </source>
</evidence>
<evidence type="ECO:0000313" key="1">
    <source>
        <dbReference type="EMBL" id="TQJ14600.1"/>
    </source>
</evidence>
<name>A0A542EGY5_9MICO</name>
<dbReference type="SUPFAM" id="SSF52309">
    <property type="entry name" value="N-(deoxy)ribosyltransferase-like"/>
    <property type="match status" value="1"/>
</dbReference>